<evidence type="ECO:0000256" key="2">
    <source>
        <dbReference type="ARBA" id="ARBA00023016"/>
    </source>
</evidence>
<keyword evidence="1" id="KW-0235">DNA replication</keyword>
<dbReference type="SUPFAM" id="SSF46565">
    <property type="entry name" value="Chaperone J-domain"/>
    <property type="match status" value="1"/>
</dbReference>
<accession>A0A5M9GF83</accession>
<proteinExistence type="predicted"/>
<evidence type="ECO:0000313" key="4">
    <source>
        <dbReference type="EMBL" id="KAA8473253.1"/>
    </source>
</evidence>
<dbReference type="GO" id="GO:0006260">
    <property type="term" value="P:DNA replication"/>
    <property type="evidence" value="ECO:0007669"/>
    <property type="project" value="UniProtKB-KW"/>
</dbReference>
<dbReference type="Gene3D" id="1.10.287.110">
    <property type="entry name" value="DnaJ domain"/>
    <property type="match status" value="1"/>
</dbReference>
<protein>
    <submittedName>
        <fullName evidence="4">Molecular chaperone DnaJ</fullName>
    </submittedName>
</protein>
<dbReference type="RefSeq" id="WP_153623538.1">
    <property type="nucleotide sequence ID" value="NZ_CP064082.1"/>
</dbReference>
<gene>
    <name evidence="4" type="ORF">FYW06_27795</name>
</gene>
<dbReference type="PROSITE" id="PS50076">
    <property type="entry name" value="DNAJ_2"/>
    <property type="match status" value="1"/>
</dbReference>
<dbReference type="EMBL" id="VXCE01000042">
    <property type="protein sequence ID" value="KAA8473253.1"/>
    <property type="molecule type" value="Genomic_DNA"/>
</dbReference>
<name>A0A5M9GF83_9BACI</name>
<feature type="domain" description="J" evidence="3">
    <location>
        <begin position="1"/>
        <end position="73"/>
    </location>
</feature>
<evidence type="ECO:0000313" key="5">
    <source>
        <dbReference type="Proteomes" id="UP000325411"/>
    </source>
</evidence>
<dbReference type="InterPro" id="IPR001623">
    <property type="entry name" value="DnaJ_domain"/>
</dbReference>
<evidence type="ECO:0000259" key="3">
    <source>
        <dbReference type="PROSITE" id="PS50076"/>
    </source>
</evidence>
<reference evidence="4 5" key="1">
    <citation type="submission" date="2019-09" db="EMBL/GenBank/DDBJ databases">
        <authorList>
            <person name="Geng P."/>
            <person name="Wan X."/>
            <person name="Zhou G."/>
            <person name="Yuan Z."/>
            <person name="Hu X."/>
        </authorList>
    </citation>
    <scope>NUCLEOTIDE SEQUENCE [LARGE SCALE GENOMIC DNA]</scope>
    <source>
        <strain evidence="4 5">EFR-4</strain>
    </source>
</reference>
<dbReference type="AlphaFoldDB" id="A0A5M9GF83"/>
<organism evidence="4 5">
    <name type="scientific">Bacillus paranthracis</name>
    <dbReference type="NCBI Taxonomy" id="2026186"/>
    <lineage>
        <taxon>Bacteria</taxon>
        <taxon>Bacillati</taxon>
        <taxon>Bacillota</taxon>
        <taxon>Bacilli</taxon>
        <taxon>Bacillales</taxon>
        <taxon>Bacillaceae</taxon>
        <taxon>Bacillus</taxon>
        <taxon>Bacillus cereus group</taxon>
    </lineage>
</organism>
<evidence type="ECO:0000256" key="1">
    <source>
        <dbReference type="ARBA" id="ARBA00022705"/>
    </source>
</evidence>
<dbReference type="Proteomes" id="UP000325411">
    <property type="component" value="Unassembled WGS sequence"/>
</dbReference>
<dbReference type="InterPro" id="IPR036869">
    <property type="entry name" value="J_dom_sf"/>
</dbReference>
<comment type="caution">
    <text evidence="4">The sequence shown here is derived from an EMBL/GenBank/DDBJ whole genome shotgun (WGS) entry which is preliminary data.</text>
</comment>
<keyword evidence="2" id="KW-0346">Stress response</keyword>
<sequence length="150" mass="17846">MRFFENITTLENLKKQYKKLAKKHHPDCGGDAKTFINMKKEYDSMFERLNKGTEKADTFQNIIDSISKYDDIEIEIIGVWIWITGNTYPIKKELNDLGFKYAGRKKAWIFFEGDYKKNHNKNFTLDEIRDMHDVQKVKRNKSNRKLAIES</sequence>